<proteinExistence type="predicted"/>
<dbReference type="Pfam" id="PF22790">
    <property type="entry name" value="YkoP"/>
    <property type="match status" value="1"/>
</dbReference>
<evidence type="ECO:0000313" key="3">
    <source>
        <dbReference type="Proteomes" id="UP001232245"/>
    </source>
</evidence>
<gene>
    <name evidence="2" type="ORF">J2S02_002072</name>
</gene>
<feature type="domain" description="YkoP-like" evidence="1">
    <location>
        <begin position="2"/>
        <end position="181"/>
    </location>
</feature>
<dbReference type="Proteomes" id="UP001232245">
    <property type="component" value="Unassembled WGS sequence"/>
</dbReference>
<dbReference type="EMBL" id="JAUSTZ010000003">
    <property type="protein sequence ID" value="MDQ0225728.1"/>
    <property type="molecule type" value="Genomic_DNA"/>
</dbReference>
<organism evidence="2 3">
    <name type="scientific">Metabacillus niabensis</name>
    <dbReference type="NCBI Taxonomy" id="324854"/>
    <lineage>
        <taxon>Bacteria</taxon>
        <taxon>Bacillati</taxon>
        <taxon>Bacillota</taxon>
        <taxon>Bacilli</taxon>
        <taxon>Bacillales</taxon>
        <taxon>Bacillaceae</taxon>
        <taxon>Metabacillus</taxon>
    </lineage>
</organism>
<accession>A0ABT9Z0E8</accession>
<dbReference type="InterPro" id="IPR054467">
    <property type="entry name" value="YkoP-like_dom"/>
</dbReference>
<comment type="caution">
    <text evidence="2">The sequence shown here is derived from an EMBL/GenBank/DDBJ whole genome shotgun (WGS) entry which is preliminary data.</text>
</comment>
<sequence>MREYIISIWNLIDPLYYQFTRLTYLPSKEGNIFRVRLTKYKGRNIVLADGTEINKNDTLVKIHLHNVRLLKEFKTTKSELKKAKTIYRYVQKSLPEINLYIQNHPQSSQIKGIIGITTLNKGCKRLGFEVFSISHPVYQWFKRLAFLPIELISSNNSLWQVLKNHKPSYLIMSIDKLSTMYRMNNSE</sequence>
<evidence type="ECO:0000259" key="1">
    <source>
        <dbReference type="Pfam" id="PF22790"/>
    </source>
</evidence>
<dbReference type="RefSeq" id="WP_174880828.1">
    <property type="nucleotide sequence ID" value="NZ_CADEPK010000260.1"/>
</dbReference>
<evidence type="ECO:0000313" key="2">
    <source>
        <dbReference type="EMBL" id="MDQ0225728.1"/>
    </source>
</evidence>
<keyword evidence="3" id="KW-1185">Reference proteome</keyword>
<protein>
    <recommendedName>
        <fullName evidence="1">YkoP-like domain-containing protein</fullName>
    </recommendedName>
</protein>
<name>A0ABT9Z0E8_9BACI</name>
<reference evidence="2 3" key="1">
    <citation type="submission" date="2023-07" db="EMBL/GenBank/DDBJ databases">
        <title>Genomic Encyclopedia of Type Strains, Phase IV (KMG-IV): sequencing the most valuable type-strain genomes for metagenomic binning, comparative biology and taxonomic classification.</title>
        <authorList>
            <person name="Goeker M."/>
        </authorList>
    </citation>
    <scope>NUCLEOTIDE SEQUENCE [LARGE SCALE GENOMIC DNA]</scope>
    <source>
        <strain evidence="2 3">DSM 17723</strain>
    </source>
</reference>